<dbReference type="InterPro" id="IPR016163">
    <property type="entry name" value="Ald_DH_C"/>
</dbReference>
<dbReference type="FunFam" id="3.40.605.10:FF:000007">
    <property type="entry name" value="NAD/NADP-dependent betaine aldehyde dehydrogenase"/>
    <property type="match status" value="1"/>
</dbReference>
<keyword evidence="2" id="KW-0560">Oxidoreductase</keyword>
<organism evidence="4 5">
    <name type="scientific">Geobacter pickeringii</name>
    <dbReference type="NCBI Taxonomy" id="345632"/>
    <lineage>
        <taxon>Bacteria</taxon>
        <taxon>Pseudomonadati</taxon>
        <taxon>Thermodesulfobacteriota</taxon>
        <taxon>Desulfuromonadia</taxon>
        <taxon>Geobacterales</taxon>
        <taxon>Geobacteraceae</taxon>
        <taxon>Geobacter</taxon>
    </lineage>
</organism>
<proteinExistence type="inferred from homology"/>
<dbReference type="InterPro" id="IPR051020">
    <property type="entry name" value="ALDH-related_metabolic_enz"/>
</dbReference>
<evidence type="ECO:0000256" key="1">
    <source>
        <dbReference type="ARBA" id="ARBA00009986"/>
    </source>
</evidence>
<dbReference type="InterPro" id="IPR015590">
    <property type="entry name" value="Aldehyde_DH_dom"/>
</dbReference>
<dbReference type="SUPFAM" id="SSF53720">
    <property type="entry name" value="ALDH-like"/>
    <property type="match status" value="1"/>
</dbReference>
<dbReference type="CDD" id="cd07149">
    <property type="entry name" value="ALDH_y4uC"/>
    <property type="match status" value="1"/>
</dbReference>
<accession>A0A0B5BH74</accession>
<dbReference type="KEGG" id="gpi:GPICK_11130"/>
<protein>
    <submittedName>
        <fullName evidence="4">Aldehyde dehydrogenase</fullName>
    </submittedName>
</protein>
<evidence type="ECO:0000313" key="5">
    <source>
        <dbReference type="Proteomes" id="UP000057609"/>
    </source>
</evidence>
<dbReference type="AlphaFoldDB" id="A0A0B5BH74"/>
<dbReference type="GO" id="GO:0008911">
    <property type="term" value="F:lactaldehyde dehydrogenase (NAD+) activity"/>
    <property type="evidence" value="ECO:0007669"/>
    <property type="project" value="TreeGrafter"/>
</dbReference>
<evidence type="ECO:0000259" key="3">
    <source>
        <dbReference type="Pfam" id="PF00171"/>
    </source>
</evidence>
<keyword evidence="5" id="KW-1185">Reference proteome</keyword>
<reference evidence="4 5" key="1">
    <citation type="journal article" date="2015" name="Genome Announc.">
        <title>Complete Genome of Geobacter pickeringii G13T, a Metal-Reducing Isolate from Sedimentary Kaolin Deposits.</title>
        <authorList>
            <person name="Badalamenti J.P."/>
            <person name="Bond D.R."/>
        </authorList>
    </citation>
    <scope>NUCLEOTIDE SEQUENCE [LARGE SCALE GENOMIC DNA]</scope>
    <source>
        <strain evidence="4 5">G13</strain>
    </source>
</reference>
<sequence length="475" mass="51013">MAKRYRVLIGGEWVGDSRPEIKVTNPYDDSVVGVVPEAGGEDVEAAIGAAQEGFRAISSTPAYRRSEILAKASDLILRDREEIAEIIAREAGKTWKYALAEADRSAETFRFASLEARNEHGELVPMDASPVSAGRFGFYVRTPIGVIGAITPFNFPLNLVAHKVAPAIAAGNALVLKPATKTPLTSIKLAELLMEAGLPPGVFNLVVGSGKTVGNRLVEDDRLAMITFTGSPPVGVEIKARSGLKRVTLELGSNSPTIVDEDGDLDAAVSRCVVGSFANSGQVCISVQRIFVHRRRYSEFLDNFVAATKKLKVGDPMDRESDIGPMISRAELERAVAWIGEARELGAKVEAGGGVVGNCLEPTILSGVTPEMKVVCSEVFAPIVSVLPFDSFEDALDLADDSVYGLQAGVYTRDINKAFQAVKRLDVGGVIINDIPTFRVDHMPYGGNKQSGLGREGVRYAMEEMTNIKFVCINL</sequence>
<gene>
    <name evidence="4" type="ORF">GPICK_11130</name>
</gene>
<comment type="similarity">
    <text evidence="1">Belongs to the aldehyde dehydrogenase family.</text>
</comment>
<dbReference type="Pfam" id="PF00171">
    <property type="entry name" value="Aldedh"/>
    <property type="match status" value="1"/>
</dbReference>
<dbReference type="HOGENOM" id="CLU_005391_1_0_7"/>
<evidence type="ECO:0000313" key="4">
    <source>
        <dbReference type="EMBL" id="AJE03830.1"/>
    </source>
</evidence>
<dbReference type="PANTHER" id="PTHR42991:SF1">
    <property type="entry name" value="ALDEHYDE DEHYDROGENASE"/>
    <property type="match status" value="1"/>
</dbReference>
<dbReference type="STRING" id="345632.GPICK_11130"/>
<dbReference type="RefSeq" id="WP_039743218.1">
    <property type="nucleotide sequence ID" value="NZ_CP009788.1"/>
</dbReference>
<name>A0A0B5BH74_9BACT</name>
<dbReference type="InterPro" id="IPR016161">
    <property type="entry name" value="Ald_DH/histidinol_DH"/>
</dbReference>
<dbReference type="OrthoDB" id="9762913at2"/>
<dbReference type="Gene3D" id="3.40.605.10">
    <property type="entry name" value="Aldehyde Dehydrogenase, Chain A, domain 1"/>
    <property type="match status" value="1"/>
</dbReference>
<dbReference type="EMBL" id="CP009788">
    <property type="protein sequence ID" value="AJE03830.1"/>
    <property type="molecule type" value="Genomic_DNA"/>
</dbReference>
<feature type="domain" description="Aldehyde dehydrogenase" evidence="3">
    <location>
        <begin position="13"/>
        <end position="471"/>
    </location>
</feature>
<evidence type="ECO:0000256" key="2">
    <source>
        <dbReference type="ARBA" id="ARBA00023002"/>
    </source>
</evidence>
<dbReference type="Proteomes" id="UP000057609">
    <property type="component" value="Chromosome"/>
</dbReference>
<dbReference type="PANTHER" id="PTHR42991">
    <property type="entry name" value="ALDEHYDE DEHYDROGENASE"/>
    <property type="match status" value="1"/>
</dbReference>
<dbReference type="InterPro" id="IPR016162">
    <property type="entry name" value="Ald_DH_N"/>
</dbReference>
<dbReference type="Gene3D" id="3.40.309.10">
    <property type="entry name" value="Aldehyde Dehydrogenase, Chain A, domain 2"/>
    <property type="match status" value="1"/>
</dbReference>